<name>A0A0B1S1W1_OESDE</name>
<accession>A0A0B1S1W1</accession>
<gene>
    <name evidence="1" type="ORF">OESDEN_22504</name>
</gene>
<keyword evidence="2" id="KW-1185">Reference proteome</keyword>
<dbReference type="Proteomes" id="UP000053660">
    <property type="component" value="Unassembled WGS sequence"/>
</dbReference>
<sequence>MSEQGLNNEVLAPQPIRTFVTQPEQSAKLVAPKAINPVATMKKAYEMQVQ</sequence>
<dbReference type="AlphaFoldDB" id="A0A0B1S1W1"/>
<protein>
    <submittedName>
        <fullName evidence="1">Uncharacterized protein</fullName>
    </submittedName>
</protein>
<proteinExistence type="predicted"/>
<organism evidence="1 2">
    <name type="scientific">Oesophagostomum dentatum</name>
    <name type="common">Nodular worm</name>
    <dbReference type="NCBI Taxonomy" id="61180"/>
    <lineage>
        <taxon>Eukaryota</taxon>
        <taxon>Metazoa</taxon>
        <taxon>Ecdysozoa</taxon>
        <taxon>Nematoda</taxon>
        <taxon>Chromadorea</taxon>
        <taxon>Rhabditida</taxon>
        <taxon>Rhabditina</taxon>
        <taxon>Rhabditomorpha</taxon>
        <taxon>Strongyloidea</taxon>
        <taxon>Strongylidae</taxon>
        <taxon>Oesophagostomum</taxon>
    </lineage>
</organism>
<evidence type="ECO:0000313" key="1">
    <source>
        <dbReference type="EMBL" id="KHJ77876.1"/>
    </source>
</evidence>
<dbReference type="OrthoDB" id="5866255at2759"/>
<reference evidence="1 2" key="1">
    <citation type="submission" date="2014-03" db="EMBL/GenBank/DDBJ databases">
        <title>Draft genome of the hookworm Oesophagostomum dentatum.</title>
        <authorList>
            <person name="Mitreva M."/>
        </authorList>
    </citation>
    <scope>NUCLEOTIDE SEQUENCE [LARGE SCALE GENOMIC DNA]</scope>
    <source>
        <strain evidence="1 2">OD-Hann</strain>
    </source>
</reference>
<evidence type="ECO:0000313" key="2">
    <source>
        <dbReference type="Proteomes" id="UP000053660"/>
    </source>
</evidence>
<dbReference type="EMBL" id="KN610330">
    <property type="protein sequence ID" value="KHJ77876.1"/>
    <property type="molecule type" value="Genomic_DNA"/>
</dbReference>
<feature type="non-terminal residue" evidence="1">
    <location>
        <position position="50"/>
    </location>
</feature>